<keyword evidence="1 2" id="KW-0732">Signal</keyword>
<gene>
    <name evidence="4" type="ORF">L7E55_13015</name>
</gene>
<reference evidence="4" key="1">
    <citation type="submission" date="2022-02" db="EMBL/GenBank/DDBJ databases">
        <authorList>
            <person name="Leng L."/>
        </authorList>
    </citation>
    <scope>NUCLEOTIDE SEQUENCE</scope>
    <source>
        <strain evidence="4">JI</strain>
    </source>
</reference>
<evidence type="ECO:0000259" key="3">
    <source>
        <dbReference type="PROSITE" id="PS51109"/>
    </source>
</evidence>
<evidence type="ECO:0000256" key="2">
    <source>
        <dbReference type="SAM" id="SignalP"/>
    </source>
</evidence>
<feature type="signal peptide" evidence="2">
    <location>
        <begin position="1"/>
        <end position="25"/>
    </location>
</feature>
<comment type="caution">
    <text evidence="4">The sequence shown here is derived from an EMBL/GenBank/DDBJ whole genome shotgun (WGS) entry which is preliminary data.</text>
</comment>
<feature type="domain" description="G5" evidence="3">
    <location>
        <begin position="366"/>
        <end position="445"/>
    </location>
</feature>
<protein>
    <submittedName>
        <fullName evidence="4">VanW family protein</fullName>
    </submittedName>
</protein>
<feature type="chain" id="PRO_5040746869" evidence="2">
    <location>
        <begin position="26"/>
        <end position="458"/>
    </location>
</feature>
<keyword evidence="5" id="KW-1185">Reference proteome</keyword>
<sequence length="458" mass="49942">MPLFKKALLLSMVLLFQSGASVIGAAAILDNRHSEVIQQGVTVKGIQVGGLNLAEATTKLESTVPRSLDNTFVISNEETSCSINLSDIDGSYDYLSTAGEALAYGKKSNPLNQLISDLRLRAKPVDMEVKITFSEEKLADRLKSIQKAWETLPKDAEIKLLNGKVVIVPEKKGYHLDFEKTMDHARLALAGGSLSVNAVGRILEPGVTSGALEEIHALQSEYITYFDDSAWNRSHNISLASTAINGALLKPGEIFSLNRRLGPRLAERGYLLAPAFIDNQLAQDIGGGVCQVATTLYNAALLADLTILERYPHPSPVTYVPIGRDATIAGDYLDLKFINNLDTAIYISSTAEYGKLSTRIFGAGNKDGHSVRITSDYSVVSPNVVTYEDNTLPEGETKIKDYGKAGYKAWVYRESIINNHVESRTQISSDDYPSEDKVVIVGSKPKVNNKEKTGKENK</sequence>
<evidence type="ECO:0000256" key="1">
    <source>
        <dbReference type="ARBA" id="ARBA00022729"/>
    </source>
</evidence>
<dbReference type="Pfam" id="PF07501">
    <property type="entry name" value="G5"/>
    <property type="match status" value="1"/>
</dbReference>
<proteinExistence type="predicted"/>
<dbReference type="Pfam" id="PF04294">
    <property type="entry name" value="VanW"/>
    <property type="match status" value="1"/>
</dbReference>
<name>A0A9X4H6V7_9FIRM</name>
<dbReference type="InterPro" id="IPR011098">
    <property type="entry name" value="G5_dom"/>
</dbReference>
<evidence type="ECO:0000313" key="4">
    <source>
        <dbReference type="EMBL" id="MDF9409263.1"/>
    </source>
</evidence>
<dbReference type="PROSITE" id="PS51109">
    <property type="entry name" value="G5"/>
    <property type="match status" value="1"/>
</dbReference>
<dbReference type="EMBL" id="JAKOAV010000027">
    <property type="protein sequence ID" value="MDF9409263.1"/>
    <property type="molecule type" value="Genomic_DNA"/>
</dbReference>
<evidence type="ECO:0000313" key="5">
    <source>
        <dbReference type="Proteomes" id="UP001154312"/>
    </source>
</evidence>
<dbReference type="RefSeq" id="WP_277444718.1">
    <property type="nucleotide sequence ID" value="NZ_JAKOAV010000027.1"/>
</dbReference>
<organism evidence="4 5">
    <name type="scientific">Pelotomaculum isophthalicicum JI</name>
    <dbReference type="NCBI Taxonomy" id="947010"/>
    <lineage>
        <taxon>Bacteria</taxon>
        <taxon>Bacillati</taxon>
        <taxon>Bacillota</taxon>
        <taxon>Clostridia</taxon>
        <taxon>Eubacteriales</taxon>
        <taxon>Desulfotomaculaceae</taxon>
        <taxon>Pelotomaculum</taxon>
    </lineage>
</organism>
<dbReference type="InterPro" id="IPR022029">
    <property type="entry name" value="YoaR-like_PG-bd"/>
</dbReference>
<dbReference type="Proteomes" id="UP001154312">
    <property type="component" value="Unassembled WGS sequence"/>
</dbReference>
<dbReference type="AlphaFoldDB" id="A0A9X4H6V7"/>
<dbReference type="PANTHER" id="PTHR35788:SF1">
    <property type="entry name" value="EXPORTED PROTEIN"/>
    <property type="match status" value="1"/>
</dbReference>
<accession>A0A9X4H6V7</accession>
<dbReference type="SMART" id="SM01208">
    <property type="entry name" value="G5"/>
    <property type="match status" value="1"/>
</dbReference>
<dbReference type="InterPro" id="IPR007391">
    <property type="entry name" value="Vancomycin_resist_VanW"/>
</dbReference>
<dbReference type="Gene3D" id="2.20.230.10">
    <property type="entry name" value="Resuscitation-promoting factor rpfb"/>
    <property type="match status" value="1"/>
</dbReference>
<dbReference type="PANTHER" id="PTHR35788">
    <property type="entry name" value="EXPORTED PROTEIN-RELATED"/>
    <property type="match status" value="1"/>
</dbReference>
<dbReference type="InterPro" id="IPR052913">
    <property type="entry name" value="Glycopeptide_resist_protein"/>
</dbReference>
<dbReference type="Pfam" id="PF12229">
    <property type="entry name" value="PG_binding_4"/>
    <property type="match status" value="1"/>
</dbReference>